<dbReference type="AlphaFoldDB" id="A0A318H2H2"/>
<evidence type="ECO:0000259" key="6">
    <source>
        <dbReference type="PROSITE" id="PS51635"/>
    </source>
</evidence>
<name>A0A318H2H2_9BURK</name>
<gene>
    <name evidence="7" type="ORF">C7444_10586</name>
</gene>
<feature type="compositionally biased region" description="Pro residues" evidence="5">
    <location>
        <begin position="28"/>
        <end position="41"/>
    </location>
</feature>
<feature type="active site" description="Nucleophile" evidence="4">
    <location>
        <position position="79"/>
    </location>
</feature>
<dbReference type="PROSITE" id="PS51635">
    <property type="entry name" value="PNPLA"/>
    <property type="match status" value="1"/>
</dbReference>
<dbReference type="InterPro" id="IPR050301">
    <property type="entry name" value="NTE"/>
</dbReference>
<feature type="short sequence motif" description="DGA/G" evidence="4">
    <location>
        <begin position="236"/>
        <end position="238"/>
    </location>
</feature>
<protein>
    <submittedName>
        <fullName evidence="7">NTE family protein</fullName>
    </submittedName>
</protein>
<dbReference type="RefSeq" id="WP_110400142.1">
    <property type="nucleotide sequence ID" value="NZ_QJJS01000005.1"/>
</dbReference>
<dbReference type="InterPro" id="IPR016035">
    <property type="entry name" value="Acyl_Trfase/lysoPLipase"/>
</dbReference>
<evidence type="ECO:0000256" key="3">
    <source>
        <dbReference type="ARBA" id="ARBA00023098"/>
    </source>
</evidence>
<dbReference type="EMBL" id="QJJS01000005">
    <property type="protein sequence ID" value="PXW96989.1"/>
    <property type="molecule type" value="Genomic_DNA"/>
</dbReference>
<dbReference type="GO" id="GO:0016042">
    <property type="term" value="P:lipid catabolic process"/>
    <property type="evidence" value="ECO:0007669"/>
    <property type="project" value="UniProtKB-UniRule"/>
</dbReference>
<evidence type="ECO:0000256" key="5">
    <source>
        <dbReference type="SAM" id="MobiDB-lite"/>
    </source>
</evidence>
<dbReference type="Gene3D" id="3.40.1090.10">
    <property type="entry name" value="Cytosolic phospholipase A2 catalytic domain"/>
    <property type="match status" value="2"/>
</dbReference>
<keyword evidence="8" id="KW-1185">Reference proteome</keyword>
<feature type="domain" description="PNPLA" evidence="6">
    <location>
        <begin position="45"/>
        <end position="249"/>
    </location>
</feature>
<dbReference type="PANTHER" id="PTHR14226:SF78">
    <property type="entry name" value="SLR0060 PROTEIN"/>
    <property type="match status" value="1"/>
</dbReference>
<comment type="caution">
    <text evidence="7">The sequence shown here is derived from an EMBL/GenBank/DDBJ whole genome shotgun (WGS) entry which is preliminary data.</text>
</comment>
<evidence type="ECO:0000313" key="8">
    <source>
        <dbReference type="Proteomes" id="UP000247811"/>
    </source>
</evidence>
<dbReference type="Proteomes" id="UP000247811">
    <property type="component" value="Unassembled WGS sequence"/>
</dbReference>
<evidence type="ECO:0000256" key="2">
    <source>
        <dbReference type="ARBA" id="ARBA00022963"/>
    </source>
</evidence>
<dbReference type="GO" id="GO:0016787">
    <property type="term" value="F:hydrolase activity"/>
    <property type="evidence" value="ECO:0007669"/>
    <property type="project" value="UniProtKB-UniRule"/>
</dbReference>
<reference evidence="7 8" key="1">
    <citation type="submission" date="2018-05" db="EMBL/GenBank/DDBJ databases">
        <title>Genomic Encyclopedia of Type Strains, Phase IV (KMG-IV): sequencing the most valuable type-strain genomes for metagenomic binning, comparative biology and taxonomic classification.</title>
        <authorList>
            <person name="Goeker M."/>
        </authorList>
    </citation>
    <scope>NUCLEOTIDE SEQUENCE [LARGE SCALE GENOMIC DNA]</scope>
    <source>
        <strain evidence="7 8">DSM 566</strain>
    </source>
</reference>
<evidence type="ECO:0000256" key="4">
    <source>
        <dbReference type="PROSITE-ProRule" id="PRU01161"/>
    </source>
</evidence>
<keyword evidence="1 4" id="KW-0378">Hydrolase</keyword>
<dbReference type="InterPro" id="IPR002641">
    <property type="entry name" value="PNPLA_dom"/>
</dbReference>
<proteinExistence type="predicted"/>
<feature type="short sequence motif" description="GXGXXG" evidence="4">
    <location>
        <begin position="49"/>
        <end position="54"/>
    </location>
</feature>
<sequence>MPTRRSTAPATPPAPSLSDPLSDSPADPTRPPAPAAAPVRPPIDLALQGGGSHGAYTWGVLDALLEDDTLALDGVSGTSAGALNAAVLATGYARGGATGARQALRRLWEDIGRSGACFGGLPAGPLPAVPEALQPWVFNPGRWPAYQWLEAWGRMFSPYQTNPGGQNLLRPLLERHVEIDALRQGPLSVFITATAVQTGHARVFTREDVSIDALLASACLPQSSQAVQIDGEPYWDGGFAGNPALWPLIYGTPALDVVLVQINPQFRAGTPRTVTEIDDRLNEITFNASLVSELRAIAFVRRLVEQERLDPTRYKALRMHRIADEAGLAPFDASSKLNTDPRLLTTLFELGRAAAARWLVEDRPQVGVRPTLDIERVFLQAPTTPPGIQSK</sequence>
<feature type="short sequence motif" description="GXSXG" evidence="4">
    <location>
        <begin position="77"/>
        <end position="81"/>
    </location>
</feature>
<keyword evidence="2 4" id="KW-0442">Lipid degradation</keyword>
<dbReference type="OrthoDB" id="9770965at2"/>
<keyword evidence="3 4" id="KW-0443">Lipid metabolism</keyword>
<dbReference type="PANTHER" id="PTHR14226">
    <property type="entry name" value="NEUROPATHY TARGET ESTERASE/SWISS CHEESE D.MELANOGASTER"/>
    <property type="match status" value="1"/>
</dbReference>
<feature type="active site" description="Proton acceptor" evidence="4">
    <location>
        <position position="236"/>
    </location>
</feature>
<dbReference type="Pfam" id="PF01734">
    <property type="entry name" value="Patatin"/>
    <property type="match status" value="1"/>
</dbReference>
<evidence type="ECO:0000256" key="1">
    <source>
        <dbReference type="ARBA" id="ARBA00022801"/>
    </source>
</evidence>
<accession>A0A318H2H2</accession>
<feature type="compositionally biased region" description="Low complexity" evidence="5">
    <location>
        <begin position="16"/>
        <end position="27"/>
    </location>
</feature>
<organism evidence="7 8">
    <name type="scientific">Sphaerotilus hippei</name>
    <dbReference type="NCBI Taxonomy" id="744406"/>
    <lineage>
        <taxon>Bacteria</taxon>
        <taxon>Pseudomonadati</taxon>
        <taxon>Pseudomonadota</taxon>
        <taxon>Betaproteobacteria</taxon>
        <taxon>Burkholderiales</taxon>
        <taxon>Sphaerotilaceae</taxon>
        <taxon>Sphaerotilus</taxon>
    </lineage>
</organism>
<dbReference type="SUPFAM" id="SSF52151">
    <property type="entry name" value="FabD/lysophospholipase-like"/>
    <property type="match status" value="1"/>
</dbReference>
<feature type="region of interest" description="Disordered" evidence="5">
    <location>
        <begin position="1"/>
        <end position="44"/>
    </location>
</feature>
<evidence type="ECO:0000313" key="7">
    <source>
        <dbReference type="EMBL" id="PXW96989.1"/>
    </source>
</evidence>